<feature type="region of interest" description="Disordered" evidence="1">
    <location>
        <begin position="83"/>
        <end position="105"/>
    </location>
</feature>
<dbReference type="Proteomes" id="UP000299102">
    <property type="component" value="Unassembled WGS sequence"/>
</dbReference>
<evidence type="ECO:0000313" key="2">
    <source>
        <dbReference type="EMBL" id="GBP35231.1"/>
    </source>
</evidence>
<accession>A0A4C1V8N6</accession>
<feature type="compositionally biased region" description="Pro residues" evidence="1">
    <location>
        <begin position="94"/>
        <end position="105"/>
    </location>
</feature>
<protein>
    <submittedName>
        <fullName evidence="2">Uncharacterized protein</fullName>
    </submittedName>
</protein>
<evidence type="ECO:0000313" key="3">
    <source>
        <dbReference type="Proteomes" id="UP000299102"/>
    </source>
</evidence>
<name>A0A4C1V8N6_EUMVA</name>
<comment type="caution">
    <text evidence="2">The sequence shown here is derived from an EMBL/GenBank/DDBJ whole genome shotgun (WGS) entry which is preliminary data.</text>
</comment>
<proteinExistence type="predicted"/>
<evidence type="ECO:0000256" key="1">
    <source>
        <dbReference type="SAM" id="MobiDB-lite"/>
    </source>
</evidence>
<organism evidence="2 3">
    <name type="scientific">Eumeta variegata</name>
    <name type="common">Bagworm moth</name>
    <name type="synonym">Eumeta japonica</name>
    <dbReference type="NCBI Taxonomy" id="151549"/>
    <lineage>
        <taxon>Eukaryota</taxon>
        <taxon>Metazoa</taxon>
        <taxon>Ecdysozoa</taxon>
        <taxon>Arthropoda</taxon>
        <taxon>Hexapoda</taxon>
        <taxon>Insecta</taxon>
        <taxon>Pterygota</taxon>
        <taxon>Neoptera</taxon>
        <taxon>Endopterygota</taxon>
        <taxon>Lepidoptera</taxon>
        <taxon>Glossata</taxon>
        <taxon>Ditrysia</taxon>
        <taxon>Tineoidea</taxon>
        <taxon>Psychidae</taxon>
        <taxon>Oiketicinae</taxon>
        <taxon>Eumeta</taxon>
    </lineage>
</organism>
<dbReference type="AlphaFoldDB" id="A0A4C1V8N6"/>
<dbReference type="EMBL" id="BGZK01000300">
    <property type="protein sequence ID" value="GBP35231.1"/>
    <property type="molecule type" value="Genomic_DNA"/>
</dbReference>
<reference evidence="2 3" key="1">
    <citation type="journal article" date="2019" name="Commun. Biol.">
        <title>The bagworm genome reveals a unique fibroin gene that provides high tensile strength.</title>
        <authorList>
            <person name="Kono N."/>
            <person name="Nakamura H."/>
            <person name="Ohtoshi R."/>
            <person name="Tomita M."/>
            <person name="Numata K."/>
            <person name="Arakawa K."/>
        </authorList>
    </citation>
    <scope>NUCLEOTIDE SEQUENCE [LARGE SCALE GENOMIC DNA]</scope>
</reference>
<sequence length="105" mass="11844">MLHQEYFHYWATFESGGIDVHPYVHSQRANSNHIQTKAQDASPEQHRAFETSTPGGFVQTENKFFLQKLASCPFLPLPPSFRASRSSPDTRSLPRPPFAPLPCSS</sequence>
<keyword evidence="3" id="KW-1185">Reference proteome</keyword>
<gene>
    <name evidence="2" type="ORF">EVAR_18357_1</name>
</gene>